<proteinExistence type="predicted"/>
<dbReference type="AlphaFoldDB" id="A0AAU8DKG0"/>
<protein>
    <recommendedName>
        <fullName evidence="3">Esterase</fullName>
    </recommendedName>
</protein>
<organism evidence="2">
    <name type="scientific">Nakamurella sp. A5-74</name>
    <dbReference type="NCBI Taxonomy" id="3158264"/>
    <lineage>
        <taxon>Bacteria</taxon>
        <taxon>Bacillati</taxon>
        <taxon>Actinomycetota</taxon>
        <taxon>Actinomycetes</taxon>
        <taxon>Nakamurellales</taxon>
        <taxon>Nakamurellaceae</taxon>
        <taxon>Nakamurella</taxon>
    </lineage>
</organism>
<evidence type="ECO:0000256" key="1">
    <source>
        <dbReference type="SAM" id="MobiDB-lite"/>
    </source>
</evidence>
<dbReference type="InterPro" id="IPR050583">
    <property type="entry name" value="Mycobacterial_A85_antigen"/>
</dbReference>
<accession>A0AAU8DKG0</accession>
<feature type="region of interest" description="Disordered" evidence="1">
    <location>
        <begin position="133"/>
        <end position="153"/>
    </location>
</feature>
<dbReference type="PANTHER" id="PTHR48098:SF3">
    <property type="entry name" value="IRON(III) ENTEROBACTIN ESTERASE"/>
    <property type="match status" value="1"/>
</dbReference>
<dbReference type="EMBL" id="CP159218">
    <property type="protein sequence ID" value="XCG62256.1"/>
    <property type="molecule type" value="Genomic_DNA"/>
</dbReference>
<reference evidence="2" key="1">
    <citation type="submission" date="2024-05" db="EMBL/GenBank/DDBJ databases">
        <authorList>
            <person name="Cai S.Y."/>
            <person name="Jin L.M."/>
            <person name="Li H.R."/>
        </authorList>
    </citation>
    <scope>NUCLEOTIDE SEQUENCE</scope>
    <source>
        <strain evidence="2">A5-74</strain>
    </source>
</reference>
<evidence type="ECO:0000313" key="2">
    <source>
        <dbReference type="EMBL" id="XCG62256.1"/>
    </source>
</evidence>
<dbReference type="RefSeq" id="WP_353647871.1">
    <property type="nucleotide sequence ID" value="NZ_CP159218.1"/>
</dbReference>
<dbReference type="InterPro" id="IPR029058">
    <property type="entry name" value="AB_hydrolase_fold"/>
</dbReference>
<sequence length="389" mass="41998">MSAPEHDSSGPLITPEAALLRIPAGLFGDDVTAVDLEVDWVLDGQGTSFALGGSDWLLRVQRPLAHRFEYKVIVRRPGGDEYRTDPTHPRTVPGPFGDKSEIAFGDYAAPAWLGTPPLDREVVLPAATAIRSSNNNRSAGHSASDDRDTDRDTDEVVPVRLITPADLADDVDAPLLLVHDGSDMLERGSLARWAAAQPQPLRLALLDPALGRRNDWYAANDDYADHLASVVIPMLREQVAVSTVIGLGASLGALSMVHLHRRHPHAVDALALQSGSFFTAELDPQEEHWPLFRRVCTAVAAIMAALPVQVRPIPVLMTVGAIEENRSNNEKMAGALAFQGYPVDPRIVPDAHTMIGWRDAWSPGLDQLLAGASPVTAPARDPNGREESL</sequence>
<dbReference type="Gene3D" id="3.40.50.1820">
    <property type="entry name" value="alpha/beta hydrolase"/>
    <property type="match status" value="1"/>
</dbReference>
<dbReference type="SUPFAM" id="SSF53474">
    <property type="entry name" value="alpha/beta-Hydrolases"/>
    <property type="match status" value="1"/>
</dbReference>
<gene>
    <name evidence="2" type="ORF">ABLG96_13380</name>
</gene>
<dbReference type="PANTHER" id="PTHR48098">
    <property type="entry name" value="ENTEROCHELIN ESTERASE-RELATED"/>
    <property type="match status" value="1"/>
</dbReference>
<name>A0AAU8DKG0_9ACTN</name>
<evidence type="ECO:0008006" key="3">
    <source>
        <dbReference type="Google" id="ProtNLM"/>
    </source>
</evidence>